<comment type="caution">
    <text evidence="1">The sequence shown here is derived from an EMBL/GenBank/DDBJ whole genome shotgun (WGS) entry which is preliminary data.</text>
</comment>
<protein>
    <submittedName>
        <fullName evidence="1">Uncharacterized protein</fullName>
    </submittedName>
</protein>
<dbReference type="EMBL" id="JBBPBM010000017">
    <property type="protein sequence ID" value="KAK8556823.1"/>
    <property type="molecule type" value="Genomic_DNA"/>
</dbReference>
<name>A0ABR2EET3_9ROSI</name>
<accession>A0ABR2EET3</accession>
<keyword evidence="2" id="KW-1185">Reference proteome</keyword>
<proteinExistence type="predicted"/>
<organism evidence="1 2">
    <name type="scientific">Hibiscus sabdariffa</name>
    <name type="common">roselle</name>
    <dbReference type="NCBI Taxonomy" id="183260"/>
    <lineage>
        <taxon>Eukaryota</taxon>
        <taxon>Viridiplantae</taxon>
        <taxon>Streptophyta</taxon>
        <taxon>Embryophyta</taxon>
        <taxon>Tracheophyta</taxon>
        <taxon>Spermatophyta</taxon>
        <taxon>Magnoliopsida</taxon>
        <taxon>eudicotyledons</taxon>
        <taxon>Gunneridae</taxon>
        <taxon>Pentapetalae</taxon>
        <taxon>rosids</taxon>
        <taxon>malvids</taxon>
        <taxon>Malvales</taxon>
        <taxon>Malvaceae</taxon>
        <taxon>Malvoideae</taxon>
        <taxon>Hibiscus</taxon>
    </lineage>
</organism>
<reference evidence="1 2" key="1">
    <citation type="journal article" date="2024" name="G3 (Bethesda)">
        <title>Genome assembly of Hibiscus sabdariffa L. provides insights into metabolisms of medicinal natural products.</title>
        <authorList>
            <person name="Kim T."/>
        </authorList>
    </citation>
    <scope>NUCLEOTIDE SEQUENCE [LARGE SCALE GENOMIC DNA]</scope>
    <source>
        <strain evidence="1">TK-2024</strain>
        <tissue evidence="1">Old leaves</tissue>
    </source>
</reference>
<sequence>MVPSRWLTRKCHVQGRVHGTSGPRRLALMVQVQRCNGPGAGCRGFTRMGQLSLLRKYLFQLVSSEPPEHATAFSSASTRSHPNMPRHSHISFTCASTQITTFPII</sequence>
<dbReference type="Proteomes" id="UP001472677">
    <property type="component" value="Unassembled WGS sequence"/>
</dbReference>
<gene>
    <name evidence="1" type="ORF">V6N12_003216</name>
</gene>
<evidence type="ECO:0000313" key="2">
    <source>
        <dbReference type="Proteomes" id="UP001472677"/>
    </source>
</evidence>
<evidence type="ECO:0000313" key="1">
    <source>
        <dbReference type="EMBL" id="KAK8556823.1"/>
    </source>
</evidence>